<feature type="transmembrane region" description="Helical" evidence="7">
    <location>
        <begin position="276"/>
        <end position="303"/>
    </location>
</feature>
<dbReference type="InterPro" id="IPR003362">
    <property type="entry name" value="Bact_transf"/>
</dbReference>
<dbReference type="RefSeq" id="WP_048900271.1">
    <property type="nucleotide sequence ID" value="NZ_AP024853.1"/>
</dbReference>
<keyword evidence="5 7" id="KW-1133">Transmembrane helix</keyword>
<evidence type="ECO:0000256" key="3">
    <source>
        <dbReference type="ARBA" id="ARBA00022679"/>
    </source>
</evidence>
<dbReference type="GO" id="GO:0089702">
    <property type="term" value="F:undecaprenyl-phosphate glucose phosphotransferase activity"/>
    <property type="evidence" value="ECO:0007669"/>
    <property type="project" value="TreeGrafter"/>
</dbReference>
<dbReference type="Pfam" id="PF13727">
    <property type="entry name" value="CoA_binding_3"/>
    <property type="match status" value="1"/>
</dbReference>
<gene>
    <name evidence="9" type="ORF">C9I94_23335</name>
</gene>
<dbReference type="NCBIfam" id="TIGR03025">
    <property type="entry name" value="EPS_sugtrans"/>
    <property type="match status" value="1"/>
</dbReference>
<evidence type="ECO:0000256" key="2">
    <source>
        <dbReference type="ARBA" id="ARBA00006464"/>
    </source>
</evidence>
<evidence type="ECO:0000313" key="9">
    <source>
        <dbReference type="EMBL" id="PSW19743.1"/>
    </source>
</evidence>
<evidence type="ECO:0000256" key="5">
    <source>
        <dbReference type="ARBA" id="ARBA00022989"/>
    </source>
</evidence>
<keyword evidence="10" id="KW-1185">Reference proteome</keyword>
<protein>
    <submittedName>
        <fullName evidence="9">Sugar transferase</fullName>
    </submittedName>
</protein>
<dbReference type="EMBL" id="PYLZ01000019">
    <property type="protein sequence ID" value="PSW19743.1"/>
    <property type="molecule type" value="Genomic_DNA"/>
</dbReference>
<dbReference type="STRING" id="680026.AB733_19365"/>
<dbReference type="OrthoDB" id="9808602at2"/>
<dbReference type="PANTHER" id="PTHR30576:SF21">
    <property type="entry name" value="UDP-GLUCOSE:UNDECAPRENYL-PHOSPHATE GLUCOSE-1-PHOSPHATE TRANSFERASE"/>
    <property type="match status" value="1"/>
</dbReference>
<evidence type="ECO:0000313" key="10">
    <source>
        <dbReference type="Proteomes" id="UP000240481"/>
    </source>
</evidence>
<feature type="transmembrane region" description="Helical" evidence="7">
    <location>
        <begin position="51"/>
        <end position="72"/>
    </location>
</feature>
<feature type="transmembrane region" description="Helical" evidence="7">
    <location>
        <begin position="117"/>
        <end position="135"/>
    </location>
</feature>
<evidence type="ECO:0000256" key="4">
    <source>
        <dbReference type="ARBA" id="ARBA00022692"/>
    </source>
</evidence>
<evidence type="ECO:0000256" key="1">
    <source>
        <dbReference type="ARBA" id="ARBA00004141"/>
    </source>
</evidence>
<proteinExistence type="inferred from homology"/>
<dbReference type="Pfam" id="PF02397">
    <property type="entry name" value="Bac_transf"/>
    <property type="match status" value="1"/>
</dbReference>
<keyword evidence="3 9" id="KW-0808">Transferase</keyword>
<dbReference type="AlphaFoldDB" id="A0A0J8V7E8"/>
<feature type="transmembrane region" description="Helical" evidence="7">
    <location>
        <begin position="84"/>
        <end position="105"/>
    </location>
</feature>
<comment type="similarity">
    <text evidence="2">Belongs to the bacterial sugar transferase family.</text>
</comment>
<dbReference type="Proteomes" id="UP000240481">
    <property type="component" value="Unassembled WGS sequence"/>
</dbReference>
<dbReference type="InterPro" id="IPR017475">
    <property type="entry name" value="EPS_sugar_tfrase"/>
</dbReference>
<dbReference type="GO" id="GO:0009242">
    <property type="term" value="P:colanic acid biosynthetic process"/>
    <property type="evidence" value="ECO:0007669"/>
    <property type="project" value="TreeGrafter"/>
</dbReference>
<feature type="transmembrane region" description="Helical" evidence="7">
    <location>
        <begin position="21"/>
        <end position="39"/>
    </location>
</feature>
<accession>A0A0J8V7E8</accession>
<keyword evidence="6 7" id="KW-0472">Membrane</keyword>
<dbReference type="Gene3D" id="3.40.50.720">
    <property type="entry name" value="NAD(P)-binding Rossmann-like Domain"/>
    <property type="match status" value="1"/>
</dbReference>
<organism evidence="9 10">
    <name type="scientific">Photobacterium swingsii</name>
    <dbReference type="NCBI Taxonomy" id="680026"/>
    <lineage>
        <taxon>Bacteria</taxon>
        <taxon>Pseudomonadati</taxon>
        <taxon>Pseudomonadota</taxon>
        <taxon>Gammaproteobacteria</taxon>
        <taxon>Vibrionales</taxon>
        <taxon>Vibrionaceae</taxon>
        <taxon>Photobacterium</taxon>
    </lineage>
</organism>
<reference evidence="9 10" key="1">
    <citation type="submission" date="2018-01" db="EMBL/GenBank/DDBJ databases">
        <title>Whole genome sequencing of Histamine producing bacteria.</title>
        <authorList>
            <person name="Butler K."/>
        </authorList>
    </citation>
    <scope>NUCLEOTIDE SEQUENCE [LARGE SCALE GENOMIC DNA]</scope>
    <source>
        <strain evidence="9 10">DSM 24669</strain>
    </source>
</reference>
<dbReference type="InterPro" id="IPR017464">
    <property type="entry name" value="Sugar_tfrase_EpsB_2"/>
</dbReference>
<comment type="caution">
    <text evidence="9">The sequence shown here is derived from an EMBL/GenBank/DDBJ whole genome shotgun (WGS) entry which is preliminary data.</text>
</comment>
<dbReference type="PANTHER" id="PTHR30576">
    <property type="entry name" value="COLANIC BIOSYNTHESIS UDP-GLUCOSE LIPID CARRIER TRANSFERASE"/>
    <property type="match status" value="1"/>
</dbReference>
<dbReference type="GO" id="GO:0016020">
    <property type="term" value="C:membrane"/>
    <property type="evidence" value="ECO:0007669"/>
    <property type="project" value="UniProtKB-SubCell"/>
</dbReference>
<evidence type="ECO:0000256" key="7">
    <source>
        <dbReference type="SAM" id="Phobius"/>
    </source>
</evidence>
<comment type="subcellular location">
    <subcellularLocation>
        <location evidence="1">Membrane</location>
        <topology evidence="1">Multi-pass membrane protein</topology>
    </subcellularLocation>
</comment>
<feature type="domain" description="Bacterial sugar transferase" evidence="8">
    <location>
        <begin position="279"/>
        <end position="461"/>
    </location>
</feature>
<evidence type="ECO:0000256" key="6">
    <source>
        <dbReference type="ARBA" id="ARBA00023136"/>
    </source>
</evidence>
<dbReference type="NCBIfam" id="TIGR03013">
    <property type="entry name" value="EpsB_2"/>
    <property type="match status" value="1"/>
</dbReference>
<name>A0A0J8V7E8_9GAMM</name>
<evidence type="ECO:0000259" key="8">
    <source>
        <dbReference type="Pfam" id="PF02397"/>
    </source>
</evidence>
<sequence length="466" mass="53404">MSHSRFHDLNLSNATLIFADILVLFSIFTFGLVGIDYFSTLSLPHYGDASFFIHLVLYTLPLQIALLAVGLYNEKLRESFNGIAIRLIVALFLAYILASGIYFILPLPSLPGFSRELIFFFTFIGLITSRFVAISTNYEKIGQVKVLVIGAGERASLIEKCMRRKSDRVHVDIYGYIQIDGDSDLHTPKGNKFELDCPLNEFVNKHKIEEIVIAADERRGNLPVDSLFNCKIEGVLITDIIDFIERETGQIAVTHIYPSWVIYNDKKPATFIAKALNWLFNSSVAVLILLFCWPFILLAIFFIKFEDGISSPILYSQQRIGLKGKPFNIYKFRSMSLDAEKNGAQWATKSDPRVTKVGYYLRKYRIDELPQLFNVFRGDMCFVGPRPERPQFSEQFEESIPYYNHRHNVKPGLTGWAQLKYPYGSGKEDAIEKLKFDLYYIKHRSFVLDLLILVRTSEIVLFGKGR</sequence>
<keyword evidence="4 7" id="KW-0812">Transmembrane</keyword>